<gene>
    <name evidence="2" type="ORF">DFQ59_10396</name>
</gene>
<dbReference type="RefSeq" id="WP_114279320.1">
    <property type="nucleotide sequence ID" value="NZ_QPJY01000003.1"/>
</dbReference>
<evidence type="ECO:0000313" key="2">
    <source>
        <dbReference type="EMBL" id="RCX31132.1"/>
    </source>
</evidence>
<dbReference type="AlphaFoldDB" id="A0A369CAS5"/>
<evidence type="ECO:0000313" key="3">
    <source>
        <dbReference type="Proteomes" id="UP000252707"/>
    </source>
</evidence>
<evidence type="ECO:0000256" key="1">
    <source>
        <dbReference type="SAM" id="Phobius"/>
    </source>
</evidence>
<protein>
    <submittedName>
        <fullName evidence="2">Uncharacterized protein</fullName>
    </submittedName>
</protein>
<accession>A0A369CAS5</accession>
<keyword evidence="1" id="KW-0812">Transmembrane</keyword>
<keyword evidence="3" id="KW-1185">Reference proteome</keyword>
<sequence>MELRSPLLIVVGLVLLAAVAVAVFIFARAGGEKALEQSGVAARAKVLALARTGVNRGPNMPLVRLKLEVSPPRGSTYVVEIEQGIHVMDLPRYEPGSEVEVRIDPRDRDHLVLLP</sequence>
<dbReference type="EMBL" id="QPJY01000003">
    <property type="protein sequence ID" value="RCX31132.1"/>
    <property type="molecule type" value="Genomic_DNA"/>
</dbReference>
<name>A0A369CAS5_9GAMM</name>
<reference evidence="2 3" key="1">
    <citation type="submission" date="2018-07" db="EMBL/GenBank/DDBJ databases">
        <title>Genomic Encyclopedia of Type Strains, Phase IV (KMG-IV): sequencing the most valuable type-strain genomes for metagenomic binning, comparative biology and taxonomic classification.</title>
        <authorList>
            <person name="Goeker M."/>
        </authorList>
    </citation>
    <scope>NUCLEOTIDE SEQUENCE [LARGE SCALE GENOMIC DNA]</scope>
    <source>
        <strain evidence="2 3">DSM 26407</strain>
    </source>
</reference>
<keyword evidence="1" id="KW-0472">Membrane</keyword>
<comment type="caution">
    <text evidence="2">The sequence shown here is derived from an EMBL/GenBank/DDBJ whole genome shotgun (WGS) entry which is preliminary data.</text>
</comment>
<proteinExistence type="predicted"/>
<feature type="transmembrane region" description="Helical" evidence="1">
    <location>
        <begin position="6"/>
        <end position="27"/>
    </location>
</feature>
<dbReference type="OrthoDB" id="2664158at2"/>
<dbReference type="Proteomes" id="UP000252707">
    <property type="component" value="Unassembled WGS sequence"/>
</dbReference>
<organism evidence="2 3">
    <name type="scientific">Thioalbus denitrificans</name>
    <dbReference type="NCBI Taxonomy" id="547122"/>
    <lineage>
        <taxon>Bacteria</taxon>
        <taxon>Pseudomonadati</taxon>
        <taxon>Pseudomonadota</taxon>
        <taxon>Gammaproteobacteria</taxon>
        <taxon>Chromatiales</taxon>
        <taxon>Ectothiorhodospiraceae</taxon>
        <taxon>Thioalbus</taxon>
    </lineage>
</organism>
<keyword evidence="1" id="KW-1133">Transmembrane helix</keyword>